<keyword evidence="1" id="KW-0812">Transmembrane</keyword>
<feature type="transmembrane region" description="Helical" evidence="1">
    <location>
        <begin position="111"/>
        <end position="133"/>
    </location>
</feature>
<evidence type="ECO:0000313" key="2">
    <source>
        <dbReference type="EMBL" id="SDU96974.1"/>
    </source>
</evidence>
<evidence type="ECO:0000256" key="1">
    <source>
        <dbReference type="SAM" id="Phobius"/>
    </source>
</evidence>
<gene>
    <name evidence="2" type="ORF">SAMN04488544_2759</name>
</gene>
<dbReference type="AlphaFoldDB" id="A0A1H2MV47"/>
<protein>
    <recommendedName>
        <fullName evidence="4">Integral membrane protein</fullName>
    </recommendedName>
</protein>
<keyword evidence="1" id="KW-1133">Transmembrane helix</keyword>
<feature type="transmembrane region" description="Helical" evidence="1">
    <location>
        <begin position="21"/>
        <end position="38"/>
    </location>
</feature>
<evidence type="ECO:0008006" key="4">
    <source>
        <dbReference type="Google" id="ProtNLM"/>
    </source>
</evidence>
<evidence type="ECO:0000313" key="3">
    <source>
        <dbReference type="Proteomes" id="UP000198825"/>
    </source>
</evidence>
<keyword evidence="1" id="KW-0472">Membrane</keyword>
<feature type="transmembrane region" description="Helical" evidence="1">
    <location>
        <begin position="50"/>
        <end position="70"/>
    </location>
</feature>
<dbReference type="Proteomes" id="UP000198825">
    <property type="component" value="Chromosome I"/>
</dbReference>
<dbReference type="OrthoDB" id="25997at2"/>
<name>A0A1H2MV47_9ACTN</name>
<proteinExistence type="predicted"/>
<keyword evidence="3" id="KW-1185">Reference proteome</keyword>
<dbReference type="RefSeq" id="WP_091075232.1">
    <property type="nucleotide sequence ID" value="NZ_LT629799.1"/>
</dbReference>
<dbReference type="STRING" id="546874.SAMN04488544_2759"/>
<accession>A0A1H2MV47</accession>
<sequence length="154" mass="15887">MSTAREPQPAAPRTSSGPGRALVAVYGLFALAATARGVTQLVTQYAEAPLAYVLSLVAGIVYIVATVTLARGTATSRRVALVAVSVELVGVLSVGTLSLVDPEAFPRATVWSAYGSGYGFVPLVLPVLGLLWLRRTRPQPTTSAPDSSASSSSE</sequence>
<feature type="transmembrane region" description="Helical" evidence="1">
    <location>
        <begin position="79"/>
        <end position="99"/>
    </location>
</feature>
<dbReference type="EMBL" id="LT629799">
    <property type="protein sequence ID" value="SDU96974.1"/>
    <property type="molecule type" value="Genomic_DNA"/>
</dbReference>
<organism evidence="2 3">
    <name type="scientific">Microlunatus sagamiharensis</name>
    <dbReference type="NCBI Taxonomy" id="546874"/>
    <lineage>
        <taxon>Bacteria</taxon>
        <taxon>Bacillati</taxon>
        <taxon>Actinomycetota</taxon>
        <taxon>Actinomycetes</taxon>
        <taxon>Propionibacteriales</taxon>
        <taxon>Propionibacteriaceae</taxon>
        <taxon>Microlunatus</taxon>
    </lineage>
</organism>
<reference evidence="3" key="1">
    <citation type="submission" date="2016-10" db="EMBL/GenBank/DDBJ databases">
        <authorList>
            <person name="Varghese N."/>
            <person name="Submissions S."/>
        </authorList>
    </citation>
    <scope>NUCLEOTIDE SEQUENCE [LARGE SCALE GENOMIC DNA]</scope>
    <source>
        <strain evidence="3">DSM 21743</strain>
    </source>
</reference>